<dbReference type="Proteomes" id="UP000677918">
    <property type="component" value="Unassembled WGS sequence"/>
</dbReference>
<dbReference type="RefSeq" id="WP_213413896.1">
    <property type="nucleotide sequence ID" value="NZ_BOVK01000069.1"/>
</dbReference>
<evidence type="ECO:0000313" key="2">
    <source>
        <dbReference type="Proteomes" id="UP000677918"/>
    </source>
</evidence>
<proteinExistence type="predicted"/>
<comment type="caution">
    <text evidence="1">The sequence shown here is derived from an EMBL/GenBank/DDBJ whole genome shotgun (WGS) entry which is preliminary data.</text>
</comment>
<organism evidence="1 2">
    <name type="scientific">Xylanibacillus composti</name>
    <dbReference type="NCBI Taxonomy" id="1572762"/>
    <lineage>
        <taxon>Bacteria</taxon>
        <taxon>Bacillati</taxon>
        <taxon>Bacillota</taxon>
        <taxon>Bacilli</taxon>
        <taxon>Bacillales</taxon>
        <taxon>Paenibacillaceae</taxon>
        <taxon>Xylanibacillus</taxon>
    </lineage>
</organism>
<accession>A0A8J4M4G0</accession>
<sequence length="152" mass="16197">MNQGLMTALTAVGTAQLLKGPLQLWRNKEARPRTLFGAGGMPSAHSSGVAALASYMAVRRGIRSPEFAIAAMLGIIVMYDAMNLRRHAGEMAIQVNDLDAHVEALAGHHPGIHHTRRKQELEERIGHQPVEVLGGALLGTALGTASALLIRP</sequence>
<dbReference type="EMBL" id="BOVK01000069">
    <property type="protein sequence ID" value="GIQ71090.1"/>
    <property type="molecule type" value="Genomic_DNA"/>
</dbReference>
<protein>
    <submittedName>
        <fullName evidence="1">Membrane protein</fullName>
    </submittedName>
</protein>
<dbReference type="PANTHER" id="PTHR31446:SF29">
    <property type="entry name" value="ACID PHOSPHATASE_VANADIUM-DEPENDENT HALOPEROXIDASE-RELATED PROTEIN"/>
    <property type="match status" value="1"/>
</dbReference>
<dbReference type="PANTHER" id="PTHR31446">
    <property type="entry name" value="ACID PHOSPHATASE/VANADIUM-DEPENDENT HALOPEROXIDASE-RELATED PROTEIN"/>
    <property type="match status" value="1"/>
</dbReference>
<dbReference type="Pfam" id="PF02681">
    <property type="entry name" value="DUF212"/>
    <property type="match status" value="1"/>
</dbReference>
<keyword evidence="2" id="KW-1185">Reference proteome</keyword>
<name>A0A8J4M4G0_9BACL</name>
<gene>
    <name evidence="1" type="ORF">XYCOK13_39140</name>
</gene>
<reference evidence="1" key="1">
    <citation type="submission" date="2021-04" db="EMBL/GenBank/DDBJ databases">
        <title>Draft genome sequence of Xylanibacillus composti strain K13.</title>
        <authorList>
            <person name="Uke A."/>
            <person name="Chhe C."/>
            <person name="Baramee S."/>
            <person name="Kosugi A."/>
        </authorList>
    </citation>
    <scope>NUCLEOTIDE SEQUENCE</scope>
    <source>
        <strain evidence="1">K13</strain>
    </source>
</reference>
<evidence type="ECO:0000313" key="1">
    <source>
        <dbReference type="EMBL" id="GIQ71090.1"/>
    </source>
</evidence>
<dbReference type="InterPro" id="IPR003832">
    <property type="entry name" value="DUF212"/>
</dbReference>
<dbReference type="AlphaFoldDB" id="A0A8J4M4G0"/>